<reference evidence="2" key="1">
    <citation type="journal article" date="2019" name="Int. J. Syst. Evol. Microbiol.">
        <title>The Global Catalogue of Microorganisms (GCM) 10K type strain sequencing project: providing services to taxonomists for standard genome sequencing and annotation.</title>
        <authorList>
            <consortium name="The Broad Institute Genomics Platform"/>
            <consortium name="The Broad Institute Genome Sequencing Center for Infectious Disease"/>
            <person name="Wu L."/>
            <person name="Ma J."/>
        </authorList>
    </citation>
    <scope>NUCLEOTIDE SEQUENCE [LARGE SCALE GENOMIC DNA]</scope>
    <source>
        <strain evidence="2">KCTC 52141</strain>
    </source>
</reference>
<evidence type="ECO:0000313" key="2">
    <source>
        <dbReference type="Proteomes" id="UP001595548"/>
    </source>
</evidence>
<evidence type="ECO:0000313" key="1">
    <source>
        <dbReference type="EMBL" id="MFC3155611.1"/>
    </source>
</evidence>
<sequence>MTESKKTKEEQLNDLGRLYHSYELFGVKNTANTFFSTNQKCKEPTIVSYMLYALSKLKVNVSSEAEFMELFCADGYYAMLSVHLGYSRSYGLDNGKAKHFGNAEKIKKVLEVENCFFVRQDVNDLTVQRQYDVVANIGGLYHLGNPEEVLDKSYALAKNFLIVQNVVSMESNAEDYFVSPAPNWDWGSRYSRESFDKLICSKNWNVIDSHFNELESNEALSDRGSVYYLIAKED</sequence>
<proteinExistence type="predicted"/>
<dbReference type="InterPro" id="IPR029063">
    <property type="entry name" value="SAM-dependent_MTases_sf"/>
</dbReference>
<name>A0ABV7HS52_9GAMM</name>
<comment type="caution">
    <text evidence="1">The sequence shown here is derived from an EMBL/GenBank/DDBJ whole genome shotgun (WGS) entry which is preliminary data.</text>
</comment>
<dbReference type="SUPFAM" id="SSF53335">
    <property type="entry name" value="S-adenosyl-L-methionine-dependent methyltransferases"/>
    <property type="match status" value="1"/>
</dbReference>
<dbReference type="RefSeq" id="WP_382416399.1">
    <property type="nucleotide sequence ID" value="NZ_AP031500.1"/>
</dbReference>
<keyword evidence="2" id="KW-1185">Reference proteome</keyword>
<protein>
    <submittedName>
        <fullName evidence="1">Uncharacterized protein</fullName>
    </submittedName>
</protein>
<accession>A0ABV7HS52</accession>
<dbReference type="Proteomes" id="UP001595548">
    <property type="component" value="Unassembled WGS sequence"/>
</dbReference>
<gene>
    <name evidence="1" type="ORF">ACFOEB_10405</name>
</gene>
<dbReference type="Gene3D" id="3.40.50.150">
    <property type="entry name" value="Vaccinia Virus protein VP39"/>
    <property type="match status" value="1"/>
</dbReference>
<dbReference type="EMBL" id="JBHRTL010000006">
    <property type="protein sequence ID" value="MFC3155611.1"/>
    <property type="molecule type" value="Genomic_DNA"/>
</dbReference>
<organism evidence="1 2">
    <name type="scientific">Gilvimarinus japonicus</name>
    <dbReference type="NCBI Taxonomy" id="1796469"/>
    <lineage>
        <taxon>Bacteria</taxon>
        <taxon>Pseudomonadati</taxon>
        <taxon>Pseudomonadota</taxon>
        <taxon>Gammaproteobacteria</taxon>
        <taxon>Cellvibrionales</taxon>
        <taxon>Cellvibrionaceae</taxon>
        <taxon>Gilvimarinus</taxon>
    </lineage>
</organism>